<comment type="similarity">
    <text evidence="2 8">Belongs to the GSP F family.</text>
</comment>
<comment type="subcellular location">
    <subcellularLocation>
        <location evidence="1 8">Cell membrane</location>
        <topology evidence="1 8">Multi-pass membrane protein</topology>
    </subcellularLocation>
</comment>
<keyword evidence="6 9" id="KW-1133">Transmembrane helix</keyword>
<dbReference type="PROSITE" id="PS00874">
    <property type="entry name" value="T2SP_F"/>
    <property type="match status" value="1"/>
</dbReference>
<evidence type="ECO:0000313" key="12">
    <source>
        <dbReference type="Proteomes" id="UP000179059"/>
    </source>
</evidence>
<sequence length="368" mass="41010">MNKRFATILPKRASGKKVPYVRFSTKEKMFFIKRLSFLTGAGVPLLDSLQVLRRQGKNRAKAKMFDVVIEDVSNGQYLSTSLAKFSNVFGDFAVNIIKVGETSGILNQNLIYLAEELKKKHALRQKVVSALVYPIFITIATLLLTSLLTVFIFPKLQPIFTSLNVVLPFTTRALIATSDFLRSYGIHLILGIIGAVILFFILMRRSKAFHYGVDQIVLKTPLLGSIAQNYNLTNFCRTLGLLLKSGLKINDALGITADTTNNLRYRKEIRAMVETTTRGERISKHLERHPGLFPDILPQLVGIGETTGNLSETLIYLSELFEADVDEATKNLSGSLEPVLMIFMGILVGFVAVSVITPIYEITQNLHP</sequence>
<protein>
    <recommendedName>
        <fullName evidence="10">Type II secretion system protein GspF domain-containing protein</fullName>
    </recommendedName>
</protein>
<keyword evidence="7 9" id="KW-0472">Membrane</keyword>
<evidence type="ECO:0000256" key="9">
    <source>
        <dbReference type="SAM" id="Phobius"/>
    </source>
</evidence>
<keyword evidence="3 8" id="KW-0813">Transport</keyword>
<dbReference type="InterPro" id="IPR003004">
    <property type="entry name" value="GspF/PilC"/>
</dbReference>
<dbReference type="Proteomes" id="UP000179059">
    <property type="component" value="Unassembled WGS sequence"/>
</dbReference>
<evidence type="ECO:0000256" key="5">
    <source>
        <dbReference type="ARBA" id="ARBA00022692"/>
    </source>
</evidence>
<feature type="transmembrane region" description="Helical" evidence="9">
    <location>
        <begin position="339"/>
        <end position="360"/>
    </location>
</feature>
<organism evidence="11 12">
    <name type="scientific">Candidatus Liptonbacteria bacterium RIFCSPHIGHO2_01_FULL_57_28</name>
    <dbReference type="NCBI Taxonomy" id="1798647"/>
    <lineage>
        <taxon>Bacteria</taxon>
        <taxon>Candidatus Liptoniibacteriota</taxon>
    </lineage>
</organism>
<dbReference type="PRINTS" id="PR00812">
    <property type="entry name" value="BCTERIALGSPF"/>
</dbReference>
<dbReference type="GO" id="GO:0005886">
    <property type="term" value="C:plasma membrane"/>
    <property type="evidence" value="ECO:0007669"/>
    <property type="project" value="UniProtKB-SubCell"/>
</dbReference>
<evidence type="ECO:0000256" key="4">
    <source>
        <dbReference type="ARBA" id="ARBA00022475"/>
    </source>
</evidence>
<keyword evidence="4" id="KW-1003">Cell membrane</keyword>
<dbReference type="InterPro" id="IPR018076">
    <property type="entry name" value="T2SS_GspF_dom"/>
</dbReference>
<dbReference type="InterPro" id="IPR042094">
    <property type="entry name" value="T2SS_GspF_sf"/>
</dbReference>
<reference evidence="11 12" key="1">
    <citation type="journal article" date="2016" name="Nat. Commun.">
        <title>Thousands of microbial genomes shed light on interconnected biogeochemical processes in an aquifer system.</title>
        <authorList>
            <person name="Anantharaman K."/>
            <person name="Brown C.T."/>
            <person name="Hug L.A."/>
            <person name="Sharon I."/>
            <person name="Castelle C.J."/>
            <person name="Probst A.J."/>
            <person name="Thomas B.C."/>
            <person name="Singh A."/>
            <person name="Wilkins M.J."/>
            <person name="Karaoz U."/>
            <person name="Brodie E.L."/>
            <person name="Williams K.H."/>
            <person name="Hubbard S.S."/>
            <person name="Banfield J.F."/>
        </authorList>
    </citation>
    <scope>NUCLEOTIDE SEQUENCE [LARGE SCALE GENOMIC DNA]</scope>
</reference>
<evidence type="ECO:0000256" key="8">
    <source>
        <dbReference type="RuleBase" id="RU003923"/>
    </source>
</evidence>
<gene>
    <name evidence="11" type="ORF">A2855_00925</name>
</gene>
<feature type="transmembrane region" description="Helical" evidence="9">
    <location>
        <begin position="184"/>
        <end position="202"/>
    </location>
</feature>
<comment type="caution">
    <text evidence="11">The sequence shown here is derived from an EMBL/GenBank/DDBJ whole genome shotgun (WGS) entry which is preliminary data.</text>
</comment>
<evidence type="ECO:0000256" key="1">
    <source>
        <dbReference type="ARBA" id="ARBA00004651"/>
    </source>
</evidence>
<dbReference type="InterPro" id="IPR001992">
    <property type="entry name" value="T2SS_GspF/T4SS_PilC_CS"/>
</dbReference>
<dbReference type="PANTHER" id="PTHR30012:SF0">
    <property type="entry name" value="TYPE II SECRETION SYSTEM PROTEIN F-RELATED"/>
    <property type="match status" value="1"/>
</dbReference>
<dbReference type="Gene3D" id="1.20.81.30">
    <property type="entry name" value="Type II secretion system (T2SS), domain F"/>
    <property type="match status" value="2"/>
</dbReference>
<dbReference type="PANTHER" id="PTHR30012">
    <property type="entry name" value="GENERAL SECRETION PATHWAY PROTEIN"/>
    <property type="match status" value="1"/>
</dbReference>
<dbReference type="AlphaFoldDB" id="A0A1G2C9L0"/>
<feature type="transmembrane region" description="Helical" evidence="9">
    <location>
        <begin position="127"/>
        <end position="153"/>
    </location>
</feature>
<evidence type="ECO:0000259" key="10">
    <source>
        <dbReference type="Pfam" id="PF00482"/>
    </source>
</evidence>
<proteinExistence type="inferred from homology"/>
<dbReference type="EMBL" id="MHKX01000017">
    <property type="protein sequence ID" value="OGY98052.1"/>
    <property type="molecule type" value="Genomic_DNA"/>
</dbReference>
<evidence type="ECO:0000313" key="11">
    <source>
        <dbReference type="EMBL" id="OGY98052.1"/>
    </source>
</evidence>
<evidence type="ECO:0000256" key="6">
    <source>
        <dbReference type="ARBA" id="ARBA00022989"/>
    </source>
</evidence>
<dbReference type="GO" id="GO:0009306">
    <property type="term" value="P:protein secretion"/>
    <property type="evidence" value="ECO:0007669"/>
    <property type="project" value="InterPro"/>
</dbReference>
<keyword evidence="5 8" id="KW-0812">Transmembrane</keyword>
<feature type="domain" description="Type II secretion system protein GspF" evidence="10">
    <location>
        <begin position="31"/>
        <end position="154"/>
    </location>
</feature>
<evidence type="ECO:0000256" key="3">
    <source>
        <dbReference type="ARBA" id="ARBA00022448"/>
    </source>
</evidence>
<evidence type="ECO:0000256" key="2">
    <source>
        <dbReference type="ARBA" id="ARBA00005745"/>
    </source>
</evidence>
<accession>A0A1G2C9L0</accession>
<evidence type="ECO:0000256" key="7">
    <source>
        <dbReference type="ARBA" id="ARBA00023136"/>
    </source>
</evidence>
<feature type="domain" description="Type II secretion system protein GspF" evidence="10">
    <location>
        <begin position="235"/>
        <end position="358"/>
    </location>
</feature>
<dbReference type="STRING" id="1798647.A2855_00925"/>
<dbReference type="Pfam" id="PF00482">
    <property type="entry name" value="T2SSF"/>
    <property type="match status" value="2"/>
</dbReference>
<name>A0A1G2C9L0_9BACT</name>